<dbReference type="InterPro" id="IPR000014">
    <property type="entry name" value="PAS"/>
</dbReference>
<evidence type="ECO:0000256" key="13">
    <source>
        <dbReference type="ARBA" id="ARBA00074306"/>
    </source>
</evidence>
<evidence type="ECO:0000313" key="20">
    <source>
        <dbReference type="Proteomes" id="UP000053370"/>
    </source>
</evidence>
<evidence type="ECO:0000256" key="12">
    <source>
        <dbReference type="ARBA" id="ARBA00023306"/>
    </source>
</evidence>
<dbReference type="CDD" id="cd16922">
    <property type="entry name" value="HATPase_EvgS-ArcB-TorS-like"/>
    <property type="match status" value="1"/>
</dbReference>
<evidence type="ECO:0000256" key="1">
    <source>
        <dbReference type="ARBA" id="ARBA00000085"/>
    </source>
</evidence>
<feature type="domain" description="PAC" evidence="18">
    <location>
        <begin position="233"/>
        <end position="285"/>
    </location>
</feature>
<dbReference type="InterPro" id="IPR011006">
    <property type="entry name" value="CheY-like_superfamily"/>
</dbReference>
<sequence>MELMYYVNQKITIDKDFSTMPNQLYPVLNIISDLAFELSEKGIILVCSDKILKFLLTEAEIPIGKQIFDVFPKEFSEHCISSVQIALKQNLFQSFDDRYIQKEKKISFHGWVIPNRSESSGIFSLFDCTAQVETEEKLQKIEGKSNKFQRNLDQRATEQLDEFIEFYENAPIGYQSIDPDGYFRMINETGLKWIGYTRDEVIGKMKFSDLLDSAGKKKFESLFKEFKETGIARNHEYELYRKDGSSFPILLNSKAIYNSQGEYIHSRSTIYDNTEKKAVEEELRKMNHFYEIASRLSKSGYWYIPLDRSDTYFASDPVIEILGEEFREDHCYNQENQWLANVKLGDMKMGLEAMKVVEETIAGLRDSYDIEYIYRRPLDGKKIWIHEIGNILCDSDGNRIFLTGVLQDITQQKKLEEELSAAKEAAEAANRAKSIFLANMSHEIRTPMNAILGFSQILQKNQQLDEKSRSYLEIINRSGEHLLSLINEVLEMSKIEAGHLDIHPVHFNLVSLLQNIQNMFQQKMDSKNLSLEVMIYPGTAEMIYSDEKKITEILINLLSNAYKFTSLGGVILRCRTEKNQIGKNSHSLILYIDVEDTGIGIPPEEIPLLFKPFEQTSQGKLTSGGTGLGLAISINYARMMGGDITVTSTQNVGSCFHVRLIVQESEKERIKKPNNTTDGNRILKLKPGIQTNRILIVDDNKENRLVLKEFLELSGFVTNCAENGREAIQAVKNQRPDLIFMDLKMPGIDGFETSRRILALKEGKGIPIIAMTATILDLDRREISEAGILDVLSKPFQEQELFSMLEKTLGQIFSDEENDHEQKTQYLLDYNNLSQIALDVIPKELINNLISATSKAHFDQLIEYIDQINLYSPNVSQMLRNMASEYRYEDILRVFKEGITHED</sequence>
<keyword evidence="6" id="KW-0808">Transferase</keyword>
<dbReference type="Pfam" id="PF02518">
    <property type="entry name" value="HATPase_c"/>
    <property type="match status" value="1"/>
</dbReference>
<dbReference type="SMART" id="SM00448">
    <property type="entry name" value="REC"/>
    <property type="match status" value="1"/>
</dbReference>
<reference evidence="19" key="1">
    <citation type="journal article" date="2015" name="Genome Announc.">
        <title>Draft Genome Sequence of Anaerolineae Strain TC1, a Novel Isolate from a Methanogenic Wastewater Treatment System.</title>
        <authorList>
            <person name="Matsuura N."/>
            <person name="Tourlousse D.M."/>
            <person name="Sun L."/>
            <person name="Toyonaga M."/>
            <person name="Kuroda K."/>
            <person name="Ohashi A."/>
            <person name="Cruz R."/>
            <person name="Yamaguchi T."/>
            <person name="Sekiguchi Y."/>
        </authorList>
    </citation>
    <scope>NUCLEOTIDE SEQUENCE [LARGE SCALE GENOMIC DNA]</scope>
    <source>
        <strain evidence="19">TC1</strain>
    </source>
</reference>
<dbReference type="PROSITE" id="PS50109">
    <property type="entry name" value="HIS_KIN"/>
    <property type="match status" value="1"/>
</dbReference>
<evidence type="ECO:0000259" key="16">
    <source>
        <dbReference type="PROSITE" id="PS50110"/>
    </source>
</evidence>
<dbReference type="PROSITE" id="PS50112">
    <property type="entry name" value="PAS"/>
    <property type="match status" value="1"/>
</dbReference>
<dbReference type="InterPro" id="IPR001789">
    <property type="entry name" value="Sig_transdc_resp-reg_receiver"/>
</dbReference>
<dbReference type="Gene3D" id="3.30.565.10">
    <property type="entry name" value="Histidine kinase-like ATPase, C-terminal domain"/>
    <property type="match status" value="1"/>
</dbReference>
<dbReference type="FunFam" id="1.10.287.130:FF:000038">
    <property type="entry name" value="Sensory transduction histidine kinase"/>
    <property type="match status" value="1"/>
</dbReference>
<dbReference type="SUPFAM" id="SSF47384">
    <property type="entry name" value="Homodimeric domain of signal transducing histidine kinase"/>
    <property type="match status" value="1"/>
</dbReference>
<organism evidence="19">
    <name type="scientific">Flexilinea flocculi</name>
    <dbReference type="NCBI Taxonomy" id="1678840"/>
    <lineage>
        <taxon>Bacteria</taxon>
        <taxon>Bacillati</taxon>
        <taxon>Chloroflexota</taxon>
        <taxon>Anaerolineae</taxon>
        <taxon>Anaerolineales</taxon>
        <taxon>Anaerolineaceae</taxon>
        <taxon>Flexilinea</taxon>
    </lineage>
</organism>
<dbReference type="Pfam" id="PF13426">
    <property type="entry name" value="PAS_9"/>
    <property type="match status" value="1"/>
</dbReference>
<dbReference type="GO" id="GO:0016020">
    <property type="term" value="C:membrane"/>
    <property type="evidence" value="ECO:0007669"/>
    <property type="project" value="UniProtKB-SubCell"/>
</dbReference>
<gene>
    <name evidence="19" type="ORF">ATC1_131068</name>
</gene>
<dbReference type="SUPFAM" id="SSF52172">
    <property type="entry name" value="CheY-like"/>
    <property type="match status" value="1"/>
</dbReference>
<protein>
    <recommendedName>
        <fullName evidence="13">Circadian input-output histidine kinase CikA</fullName>
        <ecNumber evidence="4">2.7.13.3</ecNumber>
    </recommendedName>
</protein>
<feature type="modified residue" description="4-aspartylphosphate" evidence="14">
    <location>
        <position position="742"/>
    </location>
</feature>
<evidence type="ECO:0000259" key="15">
    <source>
        <dbReference type="PROSITE" id="PS50109"/>
    </source>
</evidence>
<keyword evidence="20" id="KW-1185">Reference proteome</keyword>
<dbReference type="STRING" id="1678840.ATC1_131068"/>
<dbReference type="Gene3D" id="3.30.450.20">
    <property type="entry name" value="PAS domain"/>
    <property type="match status" value="2"/>
</dbReference>
<keyword evidence="11" id="KW-0472">Membrane</keyword>
<dbReference type="InterPro" id="IPR004358">
    <property type="entry name" value="Sig_transdc_His_kin-like_C"/>
</dbReference>
<dbReference type="FunFam" id="3.30.565.10:FF:000010">
    <property type="entry name" value="Sensor histidine kinase RcsC"/>
    <property type="match status" value="1"/>
</dbReference>
<dbReference type="Pfam" id="PF00512">
    <property type="entry name" value="HisKA"/>
    <property type="match status" value="1"/>
</dbReference>
<dbReference type="OrthoDB" id="9801651at2"/>
<dbReference type="InterPro" id="IPR036097">
    <property type="entry name" value="HisK_dim/P_sf"/>
</dbReference>
<keyword evidence="10" id="KW-0902">Two-component regulatory system</keyword>
<dbReference type="PROSITE" id="PS50110">
    <property type="entry name" value="RESPONSE_REGULATORY"/>
    <property type="match status" value="1"/>
</dbReference>
<evidence type="ECO:0000313" key="19">
    <source>
        <dbReference type="EMBL" id="GAP41086.1"/>
    </source>
</evidence>
<keyword evidence="5 14" id="KW-0597">Phosphoprotein</keyword>
<evidence type="ECO:0000256" key="5">
    <source>
        <dbReference type="ARBA" id="ARBA00022553"/>
    </source>
</evidence>
<dbReference type="CDD" id="cd00082">
    <property type="entry name" value="HisKA"/>
    <property type="match status" value="1"/>
</dbReference>
<dbReference type="SMART" id="SM00388">
    <property type="entry name" value="HisKA"/>
    <property type="match status" value="1"/>
</dbReference>
<evidence type="ECO:0000256" key="14">
    <source>
        <dbReference type="PROSITE-ProRule" id="PRU00169"/>
    </source>
</evidence>
<dbReference type="PANTHER" id="PTHR45339">
    <property type="entry name" value="HYBRID SIGNAL TRANSDUCTION HISTIDINE KINASE J"/>
    <property type="match status" value="1"/>
</dbReference>
<evidence type="ECO:0000256" key="11">
    <source>
        <dbReference type="ARBA" id="ARBA00023136"/>
    </source>
</evidence>
<evidence type="ECO:0000256" key="4">
    <source>
        <dbReference type="ARBA" id="ARBA00012438"/>
    </source>
</evidence>
<dbReference type="SMART" id="SM00091">
    <property type="entry name" value="PAS"/>
    <property type="match status" value="2"/>
</dbReference>
<dbReference type="EC" id="2.7.13.3" evidence="4"/>
<dbReference type="PROSITE" id="PS50113">
    <property type="entry name" value="PAC"/>
    <property type="match status" value="2"/>
</dbReference>
<dbReference type="NCBIfam" id="TIGR00229">
    <property type="entry name" value="sensory_box"/>
    <property type="match status" value="2"/>
</dbReference>
<evidence type="ECO:0000259" key="17">
    <source>
        <dbReference type="PROSITE" id="PS50112"/>
    </source>
</evidence>
<evidence type="ECO:0000256" key="7">
    <source>
        <dbReference type="ARBA" id="ARBA00022741"/>
    </source>
</evidence>
<dbReference type="Proteomes" id="UP000053370">
    <property type="component" value="Unassembled WGS sequence"/>
</dbReference>
<dbReference type="Gene3D" id="3.40.50.2300">
    <property type="match status" value="1"/>
</dbReference>
<comment type="similarity">
    <text evidence="3">In the N-terminal section; belongs to the phytochrome family.</text>
</comment>
<dbReference type="Gene3D" id="1.10.287.130">
    <property type="match status" value="1"/>
</dbReference>
<evidence type="ECO:0000256" key="6">
    <source>
        <dbReference type="ARBA" id="ARBA00022679"/>
    </source>
</evidence>
<keyword evidence="12" id="KW-0131">Cell cycle</keyword>
<keyword evidence="7" id="KW-0547">Nucleotide-binding</keyword>
<feature type="domain" description="PAS" evidence="17">
    <location>
        <begin position="159"/>
        <end position="230"/>
    </location>
</feature>
<feature type="domain" description="Histidine kinase" evidence="15">
    <location>
        <begin position="439"/>
        <end position="664"/>
    </location>
</feature>
<dbReference type="InterPro" id="IPR036890">
    <property type="entry name" value="HATPase_C_sf"/>
</dbReference>
<dbReference type="SUPFAM" id="SSF55874">
    <property type="entry name" value="ATPase domain of HSP90 chaperone/DNA topoisomerase II/histidine kinase"/>
    <property type="match status" value="1"/>
</dbReference>
<dbReference type="SUPFAM" id="SSF55785">
    <property type="entry name" value="PYP-like sensor domain (PAS domain)"/>
    <property type="match status" value="3"/>
</dbReference>
<evidence type="ECO:0000256" key="10">
    <source>
        <dbReference type="ARBA" id="ARBA00023012"/>
    </source>
</evidence>
<evidence type="ECO:0000259" key="18">
    <source>
        <dbReference type="PROSITE" id="PS50113"/>
    </source>
</evidence>
<feature type="domain" description="PAC" evidence="18">
    <location>
        <begin position="368"/>
        <end position="421"/>
    </location>
</feature>
<dbReference type="AlphaFoldDB" id="A0A0S7BT99"/>
<dbReference type="GO" id="GO:0000155">
    <property type="term" value="F:phosphorelay sensor kinase activity"/>
    <property type="evidence" value="ECO:0007669"/>
    <property type="project" value="InterPro"/>
</dbReference>
<evidence type="ECO:0000256" key="8">
    <source>
        <dbReference type="ARBA" id="ARBA00022777"/>
    </source>
</evidence>
<comment type="catalytic activity">
    <reaction evidence="1">
        <text>ATP + protein L-histidine = ADP + protein N-phospho-L-histidine.</text>
        <dbReference type="EC" id="2.7.13.3"/>
    </reaction>
</comment>
<keyword evidence="9" id="KW-0067">ATP-binding</keyword>
<dbReference type="GO" id="GO:0005524">
    <property type="term" value="F:ATP binding"/>
    <property type="evidence" value="ECO:0007669"/>
    <property type="project" value="UniProtKB-KW"/>
</dbReference>
<dbReference type="InterPro" id="IPR000700">
    <property type="entry name" value="PAS-assoc_C"/>
</dbReference>
<dbReference type="InterPro" id="IPR001610">
    <property type="entry name" value="PAC"/>
</dbReference>
<dbReference type="CDD" id="cd17546">
    <property type="entry name" value="REC_hyHK_CKI1_RcsC-like"/>
    <property type="match status" value="1"/>
</dbReference>
<dbReference type="CDD" id="cd00130">
    <property type="entry name" value="PAS"/>
    <property type="match status" value="1"/>
</dbReference>
<evidence type="ECO:0000256" key="3">
    <source>
        <dbReference type="ARBA" id="ARBA00006402"/>
    </source>
</evidence>
<name>A0A0S7BT99_9CHLR</name>
<dbReference type="SMART" id="SM00387">
    <property type="entry name" value="HATPase_c"/>
    <property type="match status" value="1"/>
</dbReference>
<accession>A0A0S7BT99</accession>
<dbReference type="EMBL" id="DF968181">
    <property type="protein sequence ID" value="GAP41086.1"/>
    <property type="molecule type" value="Genomic_DNA"/>
</dbReference>
<comment type="subcellular location">
    <subcellularLocation>
        <location evidence="2">Membrane</location>
    </subcellularLocation>
</comment>
<dbReference type="InterPro" id="IPR005467">
    <property type="entry name" value="His_kinase_dom"/>
</dbReference>
<dbReference type="InterPro" id="IPR003661">
    <property type="entry name" value="HisK_dim/P_dom"/>
</dbReference>
<proteinExistence type="inferred from homology"/>
<dbReference type="PANTHER" id="PTHR45339:SF1">
    <property type="entry name" value="HYBRID SIGNAL TRANSDUCTION HISTIDINE KINASE J"/>
    <property type="match status" value="1"/>
</dbReference>
<dbReference type="InterPro" id="IPR003594">
    <property type="entry name" value="HATPase_dom"/>
</dbReference>
<evidence type="ECO:0000256" key="2">
    <source>
        <dbReference type="ARBA" id="ARBA00004370"/>
    </source>
</evidence>
<dbReference type="Pfam" id="PF00072">
    <property type="entry name" value="Response_reg"/>
    <property type="match status" value="1"/>
</dbReference>
<dbReference type="InterPro" id="IPR035965">
    <property type="entry name" value="PAS-like_dom_sf"/>
</dbReference>
<dbReference type="SMART" id="SM00086">
    <property type="entry name" value="PAC"/>
    <property type="match status" value="2"/>
</dbReference>
<feature type="domain" description="Response regulatory" evidence="16">
    <location>
        <begin position="693"/>
        <end position="809"/>
    </location>
</feature>
<evidence type="ECO:0000256" key="9">
    <source>
        <dbReference type="ARBA" id="ARBA00022840"/>
    </source>
</evidence>
<keyword evidence="8" id="KW-0418">Kinase</keyword>
<dbReference type="PRINTS" id="PR00344">
    <property type="entry name" value="BCTRLSENSOR"/>
</dbReference>